<keyword evidence="2" id="KW-1185">Reference proteome</keyword>
<reference evidence="1 2" key="1">
    <citation type="journal article" date="2021" name="BMC Biol.">
        <title>Horizontally acquired antibacterial genes associated with adaptive radiation of ladybird beetles.</title>
        <authorList>
            <person name="Li H.S."/>
            <person name="Tang X.F."/>
            <person name="Huang Y.H."/>
            <person name="Xu Z.Y."/>
            <person name="Chen M.L."/>
            <person name="Du X.Y."/>
            <person name="Qiu B.Y."/>
            <person name="Chen P.T."/>
            <person name="Zhang W."/>
            <person name="Slipinski A."/>
            <person name="Escalona H.E."/>
            <person name="Waterhouse R.M."/>
            <person name="Zwick A."/>
            <person name="Pang H."/>
        </authorList>
    </citation>
    <scope>NUCLEOTIDE SEQUENCE [LARGE SCALE GENOMIC DNA]</scope>
    <source>
        <strain evidence="1">SYSU2018</strain>
    </source>
</reference>
<gene>
    <name evidence="1" type="ORF">HHI36_020042</name>
</gene>
<dbReference type="Proteomes" id="UP001516400">
    <property type="component" value="Unassembled WGS sequence"/>
</dbReference>
<protein>
    <recommendedName>
        <fullName evidence="3">Reverse transcriptase domain-containing protein</fullName>
    </recommendedName>
</protein>
<comment type="caution">
    <text evidence="1">The sequence shown here is derived from an EMBL/GenBank/DDBJ whole genome shotgun (WGS) entry which is preliminary data.</text>
</comment>
<dbReference type="AlphaFoldDB" id="A0ABD2N9F6"/>
<evidence type="ECO:0000313" key="1">
    <source>
        <dbReference type="EMBL" id="KAL3275273.1"/>
    </source>
</evidence>
<name>A0ABD2N9F6_9CUCU</name>
<proteinExistence type="predicted"/>
<dbReference type="EMBL" id="JABFTP020000083">
    <property type="protein sequence ID" value="KAL3275273.1"/>
    <property type="molecule type" value="Genomic_DNA"/>
</dbReference>
<evidence type="ECO:0000313" key="2">
    <source>
        <dbReference type="Proteomes" id="UP001516400"/>
    </source>
</evidence>
<accession>A0ABD2N9F6</accession>
<evidence type="ECO:0008006" key="3">
    <source>
        <dbReference type="Google" id="ProtNLM"/>
    </source>
</evidence>
<organism evidence="1 2">
    <name type="scientific">Cryptolaemus montrouzieri</name>
    <dbReference type="NCBI Taxonomy" id="559131"/>
    <lineage>
        <taxon>Eukaryota</taxon>
        <taxon>Metazoa</taxon>
        <taxon>Ecdysozoa</taxon>
        <taxon>Arthropoda</taxon>
        <taxon>Hexapoda</taxon>
        <taxon>Insecta</taxon>
        <taxon>Pterygota</taxon>
        <taxon>Neoptera</taxon>
        <taxon>Endopterygota</taxon>
        <taxon>Coleoptera</taxon>
        <taxon>Polyphaga</taxon>
        <taxon>Cucujiformia</taxon>
        <taxon>Coccinelloidea</taxon>
        <taxon>Coccinellidae</taxon>
        <taxon>Scymninae</taxon>
        <taxon>Scymnini</taxon>
        <taxon>Cryptolaemus</taxon>
    </lineage>
</organism>
<sequence length="144" mass="16841">MCQRVETSSTWLTNFVDDTNVVTGNFELEIVVHQAKKIYTDISQWLCKDKLIVNENKTTAMLFSTNASKKERTDFIDMGDKQINFQESTKFLNKFMDWSHHIECLSKKLSPIRYDIRTLPLEDSEKGARNNVSYAVPRFLQMHI</sequence>